<feature type="transmembrane region" description="Helical" evidence="9">
    <location>
        <begin position="6"/>
        <end position="21"/>
    </location>
</feature>
<evidence type="ECO:0000256" key="9">
    <source>
        <dbReference type="RuleBase" id="RU365087"/>
    </source>
</evidence>
<name>A0A2H0UNH9_9BACT</name>
<evidence type="ECO:0000256" key="2">
    <source>
        <dbReference type="ARBA" id="ARBA00008445"/>
    </source>
</evidence>
<feature type="region of interest" description="Disordered" evidence="10">
    <location>
        <begin position="96"/>
        <end position="118"/>
    </location>
</feature>
<evidence type="ECO:0000313" key="11">
    <source>
        <dbReference type="EMBL" id="PIR87315.1"/>
    </source>
</evidence>
<proteinExistence type="inferred from homology"/>
<keyword evidence="9" id="KW-1003">Cell membrane</keyword>
<protein>
    <recommendedName>
        <fullName evidence="9">Protein-export membrane protein SecG</fullName>
    </recommendedName>
</protein>
<dbReference type="GO" id="GO:0009306">
    <property type="term" value="P:protein secretion"/>
    <property type="evidence" value="ECO:0007669"/>
    <property type="project" value="UniProtKB-UniRule"/>
</dbReference>
<reference evidence="12" key="1">
    <citation type="submission" date="2017-09" db="EMBL/GenBank/DDBJ databases">
        <title>Depth-based differentiation of microbial function through sediment-hosted aquifers and enrichment of novel symbionts in the deep terrestrial subsurface.</title>
        <authorList>
            <person name="Probst A.J."/>
            <person name="Ladd B."/>
            <person name="Jarett J.K."/>
            <person name="Geller-Mcgrath D.E."/>
            <person name="Sieber C.M.K."/>
            <person name="Emerson J.B."/>
            <person name="Anantharaman K."/>
            <person name="Thomas B.C."/>
            <person name="Malmstrom R."/>
            <person name="Stieglmeier M."/>
            <person name="Klingl A."/>
            <person name="Woyke T."/>
            <person name="Ryan C.M."/>
            <person name="Banfield J.F."/>
        </authorList>
    </citation>
    <scope>NUCLEOTIDE SEQUENCE [LARGE SCALE GENOMIC DNA]</scope>
</reference>
<dbReference type="NCBIfam" id="TIGR00810">
    <property type="entry name" value="secG"/>
    <property type="match status" value="1"/>
</dbReference>
<evidence type="ECO:0000256" key="10">
    <source>
        <dbReference type="SAM" id="MobiDB-lite"/>
    </source>
</evidence>
<evidence type="ECO:0000256" key="8">
    <source>
        <dbReference type="ARBA" id="ARBA00023136"/>
    </source>
</evidence>
<sequence>MDLISIILILVAVALIVLILLQQRGDSSGFLGAGGGGGGDFYQKRRGFEKIIFNATIVLIIFFAGLAIANLVTTNNQVTIPSPSDEQIIPPLEAIEEENAPTTDTQDTGVDSAIDFSL</sequence>
<evidence type="ECO:0000256" key="5">
    <source>
        <dbReference type="ARBA" id="ARBA00022927"/>
    </source>
</evidence>
<organism evidence="11 12">
    <name type="scientific">Candidatus Harrisonbacteria bacterium CG10_big_fil_rev_8_21_14_0_10_49_15</name>
    <dbReference type="NCBI Taxonomy" id="1974587"/>
    <lineage>
        <taxon>Bacteria</taxon>
        <taxon>Candidatus Harrisoniibacteriota</taxon>
    </lineage>
</organism>
<keyword evidence="7 9" id="KW-0811">Translocation</keyword>
<comment type="function">
    <text evidence="9">Involved in protein export. Participates in an early event of protein translocation.</text>
</comment>
<evidence type="ECO:0000256" key="4">
    <source>
        <dbReference type="ARBA" id="ARBA00022692"/>
    </source>
</evidence>
<comment type="similarity">
    <text evidence="2 9">Belongs to the SecG family.</text>
</comment>
<dbReference type="PRINTS" id="PR01651">
    <property type="entry name" value="SECGEXPORT"/>
</dbReference>
<gene>
    <name evidence="11" type="primary">secG</name>
    <name evidence="11" type="ORF">COU11_01025</name>
</gene>
<dbReference type="Proteomes" id="UP000229526">
    <property type="component" value="Unassembled WGS sequence"/>
</dbReference>
<keyword evidence="3 9" id="KW-0813">Transport</keyword>
<comment type="caution">
    <text evidence="11">The sequence shown here is derived from an EMBL/GenBank/DDBJ whole genome shotgun (WGS) entry which is preliminary data.</text>
</comment>
<feature type="compositionally biased region" description="Polar residues" evidence="10">
    <location>
        <begin position="100"/>
        <end position="109"/>
    </location>
</feature>
<dbReference type="AlphaFoldDB" id="A0A2H0UNH9"/>
<keyword evidence="6 9" id="KW-1133">Transmembrane helix</keyword>
<dbReference type="GO" id="GO:0005886">
    <property type="term" value="C:plasma membrane"/>
    <property type="evidence" value="ECO:0007669"/>
    <property type="project" value="UniProtKB-SubCell"/>
</dbReference>
<dbReference type="Pfam" id="PF03840">
    <property type="entry name" value="SecG"/>
    <property type="match status" value="1"/>
</dbReference>
<evidence type="ECO:0000256" key="7">
    <source>
        <dbReference type="ARBA" id="ARBA00023010"/>
    </source>
</evidence>
<feature type="transmembrane region" description="Helical" evidence="9">
    <location>
        <begin position="51"/>
        <end position="72"/>
    </location>
</feature>
<dbReference type="EMBL" id="PFBD01000008">
    <property type="protein sequence ID" value="PIR87315.1"/>
    <property type="molecule type" value="Genomic_DNA"/>
</dbReference>
<dbReference type="InterPro" id="IPR004692">
    <property type="entry name" value="SecG"/>
</dbReference>
<evidence type="ECO:0000256" key="6">
    <source>
        <dbReference type="ARBA" id="ARBA00022989"/>
    </source>
</evidence>
<evidence type="ECO:0000313" key="12">
    <source>
        <dbReference type="Proteomes" id="UP000229526"/>
    </source>
</evidence>
<evidence type="ECO:0000256" key="1">
    <source>
        <dbReference type="ARBA" id="ARBA00004141"/>
    </source>
</evidence>
<keyword evidence="4 9" id="KW-0812">Transmembrane</keyword>
<keyword evidence="5 9" id="KW-0653">Protein transport</keyword>
<evidence type="ECO:0000256" key="3">
    <source>
        <dbReference type="ARBA" id="ARBA00022448"/>
    </source>
</evidence>
<comment type="subcellular location">
    <subcellularLocation>
        <location evidence="9">Cell membrane</location>
        <topology evidence="9">Multi-pass membrane protein</topology>
    </subcellularLocation>
    <subcellularLocation>
        <location evidence="1">Membrane</location>
        <topology evidence="1">Multi-pass membrane protein</topology>
    </subcellularLocation>
</comment>
<dbReference type="GO" id="GO:0015450">
    <property type="term" value="F:protein-transporting ATPase activity"/>
    <property type="evidence" value="ECO:0007669"/>
    <property type="project" value="UniProtKB-UniRule"/>
</dbReference>
<accession>A0A2H0UNH9</accession>
<keyword evidence="8 9" id="KW-0472">Membrane</keyword>